<sequence>MNVKNHCIGRMHLSVAKFRRQNFFEKKLLCTEVLRTREV</sequence>
<evidence type="ECO:0000313" key="2">
    <source>
        <dbReference type="Proteomes" id="UP000004410"/>
    </source>
</evidence>
<dbReference type="PaxDb" id="411470-RUMGNA_01381"/>
<name>A7B1F5_MEDG7</name>
<dbReference type="Proteomes" id="UP000004410">
    <property type="component" value="Unassembled WGS sequence"/>
</dbReference>
<dbReference type="AlphaFoldDB" id="A7B1F5"/>
<proteinExistence type="predicted"/>
<dbReference type="EMBL" id="AAYG02000011">
    <property type="protein sequence ID" value="EDN78077.1"/>
    <property type="molecule type" value="Genomic_DNA"/>
</dbReference>
<accession>A7B1F5</accession>
<evidence type="ECO:0000313" key="1">
    <source>
        <dbReference type="EMBL" id="EDN78077.1"/>
    </source>
</evidence>
<organism evidence="1 2">
    <name type="scientific">Mediterraneibacter gnavus (strain ATCC 29149 / DSM 114966 / JCM 6515 / VPI C7-9)</name>
    <name type="common">Ruminococcus gnavus</name>
    <dbReference type="NCBI Taxonomy" id="411470"/>
    <lineage>
        <taxon>Bacteria</taxon>
        <taxon>Bacillati</taxon>
        <taxon>Bacillota</taxon>
        <taxon>Clostridia</taxon>
        <taxon>Lachnospirales</taxon>
        <taxon>Lachnospiraceae</taxon>
        <taxon>Mediterraneibacter</taxon>
    </lineage>
</organism>
<reference evidence="1 2" key="1">
    <citation type="submission" date="2007-04" db="EMBL/GenBank/DDBJ databases">
        <authorList>
            <person name="Fulton L."/>
            <person name="Clifton S."/>
            <person name="Fulton B."/>
            <person name="Xu J."/>
            <person name="Minx P."/>
            <person name="Pepin K.H."/>
            <person name="Johnson M."/>
            <person name="Thiruvilangam P."/>
            <person name="Bhonagiri V."/>
            <person name="Nash W.E."/>
            <person name="Mardis E.R."/>
            <person name="Wilson R.K."/>
        </authorList>
    </citation>
    <scope>NUCLEOTIDE SEQUENCE [LARGE SCALE GENOMIC DNA]</scope>
    <source>
        <strain evidence="1 2">ATCC 29149</strain>
    </source>
</reference>
<gene>
    <name evidence="1" type="ORF">RUMGNA_01381</name>
</gene>
<reference evidence="1 2" key="2">
    <citation type="submission" date="2007-06" db="EMBL/GenBank/DDBJ databases">
        <title>Draft genome sequence of Ruminococcus gnavus (ATCC 29149).</title>
        <authorList>
            <person name="Sudarsanam P."/>
            <person name="Ley R."/>
            <person name="Guruge J."/>
            <person name="Turnbaugh P.J."/>
            <person name="Mahowald M."/>
            <person name="Liep D."/>
            <person name="Gordon J."/>
        </authorList>
    </citation>
    <scope>NUCLEOTIDE SEQUENCE [LARGE SCALE GENOMIC DNA]</scope>
    <source>
        <strain evidence="1 2">ATCC 29149</strain>
    </source>
</reference>
<protein>
    <submittedName>
        <fullName evidence="1">Uncharacterized protein</fullName>
    </submittedName>
</protein>
<comment type="caution">
    <text evidence="1">The sequence shown here is derived from an EMBL/GenBank/DDBJ whole genome shotgun (WGS) entry which is preliminary data.</text>
</comment>